<dbReference type="PANTHER" id="PTHR12307:SF53">
    <property type="entry name" value="PROTEIN PHOSPHATASE 1 REGULATORY SUBUNIT"/>
    <property type="match status" value="1"/>
</dbReference>
<dbReference type="GO" id="GO:2001069">
    <property type="term" value="F:glycogen binding"/>
    <property type="evidence" value="ECO:0007669"/>
    <property type="project" value="TreeGrafter"/>
</dbReference>
<feature type="compositionally biased region" description="Basic and acidic residues" evidence="1">
    <location>
        <begin position="82"/>
        <end position="104"/>
    </location>
</feature>
<organism evidence="4 7">
    <name type="scientific">Didymodactylos carnosus</name>
    <dbReference type="NCBI Taxonomy" id="1234261"/>
    <lineage>
        <taxon>Eukaryota</taxon>
        <taxon>Metazoa</taxon>
        <taxon>Spiralia</taxon>
        <taxon>Gnathifera</taxon>
        <taxon>Rotifera</taxon>
        <taxon>Eurotatoria</taxon>
        <taxon>Bdelloidea</taxon>
        <taxon>Philodinida</taxon>
        <taxon>Philodinidae</taxon>
        <taxon>Didymodactylos</taxon>
    </lineage>
</organism>
<proteinExistence type="predicted"/>
<dbReference type="Proteomes" id="UP000681722">
    <property type="component" value="Unassembled WGS sequence"/>
</dbReference>
<evidence type="ECO:0000313" key="7">
    <source>
        <dbReference type="Proteomes" id="UP000663829"/>
    </source>
</evidence>
<feature type="region of interest" description="Disordered" evidence="1">
    <location>
        <begin position="1"/>
        <end position="107"/>
    </location>
</feature>
<dbReference type="GO" id="GO:0005979">
    <property type="term" value="P:regulation of glycogen biosynthetic process"/>
    <property type="evidence" value="ECO:0007669"/>
    <property type="project" value="TreeGrafter"/>
</dbReference>
<dbReference type="EMBL" id="CAJNOK010016785">
    <property type="protein sequence ID" value="CAF1251841.1"/>
    <property type="molecule type" value="Genomic_DNA"/>
</dbReference>
<gene>
    <name evidence="4" type="ORF">GPM918_LOCUS31970</name>
    <name evidence="3" type="ORF">OVA965_LOCUS26315</name>
    <name evidence="6" type="ORF">SRO942_LOCUS32626</name>
    <name evidence="5" type="ORF">TMI583_LOCUS27053</name>
</gene>
<dbReference type="EMBL" id="CAJNOQ010016038">
    <property type="protein sequence ID" value="CAF1373442.1"/>
    <property type="molecule type" value="Genomic_DNA"/>
</dbReference>
<reference evidence="4" key="1">
    <citation type="submission" date="2021-02" db="EMBL/GenBank/DDBJ databases">
        <authorList>
            <person name="Nowell W R."/>
        </authorList>
    </citation>
    <scope>NUCLEOTIDE SEQUENCE</scope>
</reference>
<dbReference type="GO" id="GO:0000164">
    <property type="term" value="C:protein phosphatase type 1 complex"/>
    <property type="evidence" value="ECO:0007669"/>
    <property type="project" value="TreeGrafter"/>
</dbReference>
<dbReference type="PROSITE" id="PS51159">
    <property type="entry name" value="CBM21"/>
    <property type="match status" value="1"/>
</dbReference>
<evidence type="ECO:0000259" key="2">
    <source>
        <dbReference type="PROSITE" id="PS51159"/>
    </source>
</evidence>
<dbReference type="OrthoDB" id="8942186at2759"/>
<dbReference type="EMBL" id="CAJOBC010077012">
    <property type="protein sequence ID" value="CAF4261910.1"/>
    <property type="molecule type" value="Genomic_DNA"/>
</dbReference>
<evidence type="ECO:0000313" key="3">
    <source>
        <dbReference type="EMBL" id="CAF1251841.1"/>
    </source>
</evidence>
<feature type="compositionally biased region" description="Basic residues" evidence="1">
    <location>
        <begin position="42"/>
        <end position="54"/>
    </location>
</feature>
<dbReference type="InterPro" id="IPR005036">
    <property type="entry name" value="CBM21_dom"/>
</dbReference>
<name>A0A815IUF3_9BILA</name>
<dbReference type="InterPro" id="IPR050782">
    <property type="entry name" value="PP1_regulatory_subunit_3"/>
</dbReference>
<evidence type="ECO:0000256" key="1">
    <source>
        <dbReference type="SAM" id="MobiDB-lite"/>
    </source>
</evidence>
<dbReference type="EMBL" id="CAJOBA010038336">
    <property type="protein sequence ID" value="CAF4059050.1"/>
    <property type="molecule type" value="Genomic_DNA"/>
</dbReference>
<dbReference type="Gene3D" id="2.60.40.2440">
    <property type="entry name" value="Carbohydrate binding type-21 domain"/>
    <property type="match status" value="1"/>
</dbReference>
<feature type="domain" description="CBM21" evidence="2">
    <location>
        <begin position="266"/>
        <end position="374"/>
    </location>
</feature>
<dbReference type="Proteomes" id="UP000682733">
    <property type="component" value="Unassembled WGS sequence"/>
</dbReference>
<accession>A0A815IUF3</accession>
<keyword evidence="7" id="KW-1185">Reference proteome</keyword>
<dbReference type="Proteomes" id="UP000663829">
    <property type="component" value="Unassembled WGS sequence"/>
</dbReference>
<protein>
    <recommendedName>
        <fullName evidence="2">CBM21 domain-containing protein</fullName>
    </recommendedName>
</protein>
<dbReference type="Pfam" id="PF03370">
    <property type="entry name" value="CBM_21"/>
    <property type="match status" value="1"/>
</dbReference>
<sequence length="381" mass="43551">MSSDLFYDGLNNNHDNHHDNSSGIGTDNEDEEHGDNPSSAPRRSRFFRSKRKQRLRDEQSITEPNSVDNSAIPTNDVPVNADDSHVEKTNDDEKKSEINDKDSDLSVPGGDVFLDKLTDLDTERQTYLAKKATSHENEVDNVSNTVISTSNKSPFLLNTYDDVEDEHNRSVYTRHQRKKSQSVKLVKVNPNETRERKVVRFADAMGLDLASVKIIATDELPRVPPAAFKHLNKEDKNLNDNSETEMRTVVYLTPLFDNPMHTNMFHSRLYNEKVVLEQANAIDNKIYGTVKLFSFGVNKTVLIRLTVTNWESYSDTSATYIPNSNDGLYDRWTFVLEINRENIKAGNILQFAICYETLGEEHWDSNHGINYKFECISRNIP</sequence>
<evidence type="ECO:0000313" key="5">
    <source>
        <dbReference type="EMBL" id="CAF4059050.1"/>
    </source>
</evidence>
<evidence type="ECO:0000313" key="6">
    <source>
        <dbReference type="EMBL" id="CAF4261910.1"/>
    </source>
</evidence>
<dbReference type="AlphaFoldDB" id="A0A815IUF3"/>
<dbReference type="Proteomes" id="UP000677228">
    <property type="component" value="Unassembled WGS sequence"/>
</dbReference>
<dbReference type="GO" id="GO:0008157">
    <property type="term" value="F:protein phosphatase 1 binding"/>
    <property type="evidence" value="ECO:0007669"/>
    <property type="project" value="TreeGrafter"/>
</dbReference>
<feature type="compositionally biased region" description="Polar residues" evidence="1">
    <location>
        <begin position="61"/>
        <end position="73"/>
    </location>
</feature>
<dbReference type="InterPro" id="IPR038175">
    <property type="entry name" value="CBM21_dom_sf"/>
</dbReference>
<evidence type="ECO:0000313" key="4">
    <source>
        <dbReference type="EMBL" id="CAF1373442.1"/>
    </source>
</evidence>
<dbReference type="PANTHER" id="PTHR12307">
    <property type="entry name" value="PROTEIN PHOSPHATASE 1 REGULATORY SUBUNIT"/>
    <property type="match status" value="1"/>
</dbReference>
<comment type="caution">
    <text evidence="4">The sequence shown here is derived from an EMBL/GenBank/DDBJ whole genome shotgun (WGS) entry which is preliminary data.</text>
</comment>